<dbReference type="RefSeq" id="WP_075151501.1">
    <property type="nucleotide sequence ID" value="NZ_CP018820.1"/>
</dbReference>
<dbReference type="Pfam" id="PF00903">
    <property type="entry name" value="Glyoxalase"/>
    <property type="match status" value="1"/>
</dbReference>
<dbReference type="PROSITE" id="PS51819">
    <property type="entry name" value="VOC"/>
    <property type="match status" value="1"/>
</dbReference>
<reference evidence="3 5" key="3">
    <citation type="submission" date="2018-07" db="EMBL/GenBank/DDBJ databases">
        <title>Genomic and Epidemiologic Investigation of an Indolent Hospital Outbreak.</title>
        <authorList>
            <person name="Johnson R.C."/>
            <person name="Deming C."/>
            <person name="Conlan S."/>
            <person name="Zellmer C.J."/>
            <person name="Michelin A.V."/>
            <person name="Lee-Lin S."/>
            <person name="Thomas P.J."/>
            <person name="Park M."/>
            <person name="Weingarten R.A."/>
            <person name="Less J."/>
            <person name="Dekker J.P."/>
            <person name="Frank K.M."/>
            <person name="Musser K.A."/>
            <person name="Mcquiston J.R."/>
            <person name="Henderson D.K."/>
            <person name="Lau A.F."/>
            <person name="Palmore T.N."/>
            <person name="Segre J.A."/>
        </authorList>
    </citation>
    <scope>NUCLEOTIDE SEQUENCE [LARGE SCALE GENOMIC DNA]</scope>
    <source>
        <strain evidence="3 5">SK-NIH.Env10_0317</strain>
    </source>
</reference>
<dbReference type="STRING" id="93064.BRX40_10195"/>
<dbReference type="OrthoDB" id="9804907at2"/>
<reference evidence="2" key="1">
    <citation type="submission" date="2016-12" db="EMBL/GenBank/DDBJ databases">
        <title>Whole genome sequencing of Sphingomonas koreensis.</title>
        <authorList>
            <person name="Conlan S."/>
            <person name="Thomas P.J."/>
            <person name="Mullikin J."/>
            <person name="Palmore T.N."/>
            <person name="Frank K.M."/>
            <person name="Segre J.A."/>
        </authorList>
    </citation>
    <scope>NUCLEOTIDE SEQUENCE</scope>
    <source>
        <strain evidence="2">ABOJV</strain>
    </source>
</reference>
<evidence type="ECO:0000313" key="2">
    <source>
        <dbReference type="EMBL" id="APR52744.1"/>
    </source>
</evidence>
<dbReference type="GeneID" id="44132930"/>
<dbReference type="InterPro" id="IPR029068">
    <property type="entry name" value="Glyas_Bleomycin-R_OHBP_Dase"/>
</dbReference>
<gene>
    <name evidence="2" type="ORF">BRX40_10195</name>
    <name evidence="3" type="ORF">CA257_13890</name>
</gene>
<dbReference type="Proteomes" id="UP000286681">
    <property type="component" value="Unassembled WGS sequence"/>
</dbReference>
<sequence>MNLKSTEPVSFLYTADRDGALRFYCDRLGLTLRSSDPFGDFIAMDNAVIRLTPMPDFRAGQHPVFGWNVSDIRATVHALRDKGVAFTVYDGMGQDEDGIWTAPGGMAKVAWFNDPDGNVLSLSQA</sequence>
<dbReference type="InterPro" id="IPR004360">
    <property type="entry name" value="Glyas_Fos-R_dOase_dom"/>
</dbReference>
<evidence type="ECO:0000259" key="1">
    <source>
        <dbReference type="PROSITE" id="PS51819"/>
    </source>
</evidence>
<dbReference type="InterPro" id="IPR037523">
    <property type="entry name" value="VOC_core"/>
</dbReference>
<organism evidence="2 4">
    <name type="scientific">Sphingomonas koreensis</name>
    <dbReference type="NCBI Taxonomy" id="93064"/>
    <lineage>
        <taxon>Bacteria</taxon>
        <taxon>Pseudomonadati</taxon>
        <taxon>Pseudomonadota</taxon>
        <taxon>Alphaproteobacteria</taxon>
        <taxon>Sphingomonadales</taxon>
        <taxon>Sphingomonadaceae</taxon>
        <taxon>Sphingomonas</taxon>
    </lineage>
</organism>
<evidence type="ECO:0000313" key="3">
    <source>
        <dbReference type="EMBL" id="RSV01792.1"/>
    </source>
</evidence>
<evidence type="ECO:0000313" key="5">
    <source>
        <dbReference type="Proteomes" id="UP000286681"/>
    </source>
</evidence>
<dbReference type="AlphaFoldDB" id="A0A1L6JA19"/>
<keyword evidence="4" id="KW-1185">Reference proteome</keyword>
<feature type="domain" description="VOC" evidence="1">
    <location>
        <begin position="5"/>
        <end position="125"/>
    </location>
</feature>
<dbReference type="SUPFAM" id="SSF54593">
    <property type="entry name" value="Glyoxalase/Bleomycin resistance protein/Dihydroxybiphenyl dioxygenase"/>
    <property type="match status" value="1"/>
</dbReference>
<evidence type="ECO:0000313" key="4">
    <source>
        <dbReference type="Proteomes" id="UP000185161"/>
    </source>
</evidence>
<proteinExistence type="predicted"/>
<name>A0A1L6JA19_9SPHN</name>
<protein>
    <submittedName>
        <fullName evidence="3">VOC family protein</fullName>
    </submittedName>
</protein>
<reference evidence="4" key="2">
    <citation type="submission" date="2016-12" db="EMBL/GenBank/DDBJ databases">
        <title>Whole genome sequencing of Sphingomonas sp. ABOJV.</title>
        <authorList>
            <person name="Conlan S."/>
            <person name="Thomas P.J."/>
            <person name="Mullikin J."/>
            <person name="Palmore T.N."/>
            <person name="Frank K.M."/>
            <person name="Segre J.A."/>
        </authorList>
    </citation>
    <scope>NUCLEOTIDE SEQUENCE [LARGE SCALE GENOMIC DNA]</scope>
    <source>
        <strain evidence="4">ABOJV</strain>
    </source>
</reference>
<dbReference type="KEGG" id="skr:BRX40_10195"/>
<dbReference type="EMBL" id="QQWO01000011">
    <property type="protein sequence ID" value="RSV01792.1"/>
    <property type="molecule type" value="Genomic_DNA"/>
</dbReference>
<dbReference type="Gene3D" id="3.10.180.10">
    <property type="entry name" value="2,3-Dihydroxybiphenyl 1,2-Dioxygenase, domain 1"/>
    <property type="match status" value="1"/>
</dbReference>
<dbReference type="Proteomes" id="UP000185161">
    <property type="component" value="Chromosome"/>
</dbReference>
<accession>A0A1L6JA19</accession>
<dbReference type="EMBL" id="CP018820">
    <property type="protein sequence ID" value="APR52744.1"/>
    <property type="molecule type" value="Genomic_DNA"/>
</dbReference>